<dbReference type="PANTHER" id="PTHR33699:SF2">
    <property type="entry name" value="PATHOGENIC TYPE III EFFECTOR AVIRULENCE FACTOR AVR AVRRPT-CLEAVAGE: CLEAVAGE SITE PROTEIN-RELATED"/>
    <property type="match status" value="1"/>
</dbReference>
<dbReference type="AlphaFoldDB" id="A0A6I9QQ40"/>
<dbReference type="Proteomes" id="UP000504607">
    <property type="component" value="Unplaced"/>
</dbReference>
<proteinExistence type="predicted"/>
<dbReference type="FunCoup" id="A0A6I9QQ40">
    <property type="interactions" value="2618"/>
</dbReference>
<keyword evidence="2" id="KW-1185">Reference proteome</keyword>
<dbReference type="RefSeq" id="XP_010911630.1">
    <property type="nucleotide sequence ID" value="XM_010913328.1"/>
</dbReference>
<dbReference type="PANTHER" id="PTHR33699">
    <property type="entry name" value="EXPRESSED PROTEIN"/>
    <property type="match status" value="1"/>
</dbReference>
<feature type="compositionally biased region" description="Basic and acidic residues" evidence="1">
    <location>
        <begin position="66"/>
        <end position="85"/>
    </location>
</feature>
<reference evidence="3" key="1">
    <citation type="submission" date="2025-08" db="UniProtKB">
        <authorList>
            <consortium name="RefSeq"/>
        </authorList>
    </citation>
    <scope>IDENTIFICATION</scope>
</reference>
<organism evidence="2 3">
    <name type="scientific">Elaeis guineensis var. tenera</name>
    <name type="common">Oil palm</name>
    <dbReference type="NCBI Taxonomy" id="51953"/>
    <lineage>
        <taxon>Eukaryota</taxon>
        <taxon>Viridiplantae</taxon>
        <taxon>Streptophyta</taxon>
        <taxon>Embryophyta</taxon>
        <taxon>Tracheophyta</taxon>
        <taxon>Spermatophyta</taxon>
        <taxon>Magnoliopsida</taxon>
        <taxon>Liliopsida</taxon>
        <taxon>Arecaceae</taxon>
        <taxon>Arecoideae</taxon>
        <taxon>Cocoseae</taxon>
        <taxon>Elaeidinae</taxon>
        <taxon>Elaeis</taxon>
    </lineage>
</organism>
<accession>A0A6I9QQ40</accession>
<gene>
    <name evidence="3" type="primary">LOC105037694</name>
</gene>
<evidence type="ECO:0000313" key="3">
    <source>
        <dbReference type="RefSeq" id="XP_010911630.1"/>
    </source>
</evidence>
<protein>
    <submittedName>
        <fullName evidence="3">Uncharacterized protein LOC105037694</fullName>
    </submittedName>
</protein>
<dbReference type="KEGG" id="egu:105037694"/>
<name>A0A6I9QQ40_ELAGV</name>
<dbReference type="InParanoid" id="A0A6I9QQ40"/>
<sequence length="120" mass="13793">MEDVKKWRQVPAFGSWNFCDEDPIAKYFGPVRGAGLIQAHFFGEDGKVVFKVVSQQHQGKRKKGGGKREGMQQYEKERRKPKPVDEDLYKIPPELLYQAPKKKKLLRNLWAGCLGMSCIP</sequence>
<evidence type="ECO:0000313" key="2">
    <source>
        <dbReference type="Proteomes" id="UP000504607"/>
    </source>
</evidence>
<dbReference type="OrthoDB" id="755325at2759"/>
<evidence type="ECO:0000256" key="1">
    <source>
        <dbReference type="SAM" id="MobiDB-lite"/>
    </source>
</evidence>
<dbReference type="GeneID" id="105037694"/>
<feature type="region of interest" description="Disordered" evidence="1">
    <location>
        <begin position="55"/>
        <end position="85"/>
    </location>
</feature>